<dbReference type="Pfam" id="PF06580">
    <property type="entry name" value="His_kinase"/>
    <property type="match status" value="1"/>
</dbReference>
<organism evidence="3 4">
    <name type="scientific">Pontibacter toksunensis</name>
    <dbReference type="NCBI Taxonomy" id="1332631"/>
    <lineage>
        <taxon>Bacteria</taxon>
        <taxon>Pseudomonadati</taxon>
        <taxon>Bacteroidota</taxon>
        <taxon>Cytophagia</taxon>
        <taxon>Cytophagales</taxon>
        <taxon>Hymenobacteraceae</taxon>
        <taxon>Pontibacter</taxon>
    </lineage>
</organism>
<keyword evidence="4" id="KW-1185">Reference proteome</keyword>
<dbReference type="PANTHER" id="PTHR34220:SF7">
    <property type="entry name" value="SENSOR HISTIDINE KINASE YPDA"/>
    <property type="match status" value="1"/>
</dbReference>
<evidence type="ECO:0000313" key="4">
    <source>
        <dbReference type="Proteomes" id="UP001597641"/>
    </source>
</evidence>
<gene>
    <name evidence="3" type="ORF">ACFS7Z_26200</name>
</gene>
<keyword evidence="1" id="KW-0812">Transmembrane</keyword>
<dbReference type="Proteomes" id="UP001597641">
    <property type="component" value="Unassembled WGS sequence"/>
</dbReference>
<feature type="domain" description="Signal transduction histidine kinase internal region" evidence="2">
    <location>
        <begin position="160"/>
        <end position="238"/>
    </location>
</feature>
<evidence type="ECO:0000313" key="3">
    <source>
        <dbReference type="EMBL" id="MFD3003875.1"/>
    </source>
</evidence>
<sequence>MVKAISFSCIYLFMGSFLVYLLYSLGGKPMLANLSPSQWIMLLLVTFSVSLFITAGYFYLAYRFTWRKSVQVRLGLTFLLLWASTVSAAYFIVLQSGAWGLSTDLSVSENRTLFMLKGAIVGLVLSLFIVWGDFSLFVYNRYSSETLVELQAARKQKELQFQILRSQLTPHFLFNSLNTASNLTGTRPQQAEGFLRKLALNYNHLLQYAGSPLNSLEKELEIMDNFFHLMQIRFGQKIMLEKRINPTCLSNKLPALSLQLLVENALKHNVATAENQMKIVITADTEQVVVVNNKTVTPARVASHGIGLKNLQAHYSHFSNSQLRVSQSKTHYQVILPYIQGSERKNDV</sequence>
<comment type="caution">
    <text evidence="3">The sequence shown here is derived from an EMBL/GenBank/DDBJ whole genome shotgun (WGS) entry which is preliminary data.</text>
</comment>
<evidence type="ECO:0000259" key="2">
    <source>
        <dbReference type="Pfam" id="PF06580"/>
    </source>
</evidence>
<dbReference type="InterPro" id="IPR010559">
    <property type="entry name" value="Sig_transdc_His_kin_internal"/>
</dbReference>
<feature type="transmembrane region" description="Helical" evidence="1">
    <location>
        <begin position="114"/>
        <end position="139"/>
    </location>
</feature>
<feature type="transmembrane region" description="Helical" evidence="1">
    <location>
        <begin position="38"/>
        <end position="62"/>
    </location>
</feature>
<protein>
    <submittedName>
        <fullName evidence="3">Sensor histidine kinase</fullName>
        <ecNumber evidence="3">2.7.13.3</ecNumber>
    </submittedName>
</protein>
<reference evidence="4" key="1">
    <citation type="journal article" date="2019" name="Int. J. Syst. Evol. Microbiol.">
        <title>The Global Catalogue of Microorganisms (GCM) 10K type strain sequencing project: providing services to taxonomists for standard genome sequencing and annotation.</title>
        <authorList>
            <consortium name="The Broad Institute Genomics Platform"/>
            <consortium name="The Broad Institute Genome Sequencing Center for Infectious Disease"/>
            <person name="Wu L."/>
            <person name="Ma J."/>
        </authorList>
    </citation>
    <scope>NUCLEOTIDE SEQUENCE [LARGE SCALE GENOMIC DNA]</scope>
    <source>
        <strain evidence="4">KCTC 23984</strain>
    </source>
</reference>
<name>A0ABW6C279_9BACT</name>
<dbReference type="RefSeq" id="WP_377492119.1">
    <property type="nucleotide sequence ID" value="NZ_JBHUOX010000048.1"/>
</dbReference>
<dbReference type="EMBL" id="JBHUOX010000048">
    <property type="protein sequence ID" value="MFD3003875.1"/>
    <property type="molecule type" value="Genomic_DNA"/>
</dbReference>
<proteinExistence type="predicted"/>
<evidence type="ECO:0000256" key="1">
    <source>
        <dbReference type="SAM" id="Phobius"/>
    </source>
</evidence>
<keyword evidence="1" id="KW-1133">Transmembrane helix</keyword>
<feature type="transmembrane region" description="Helical" evidence="1">
    <location>
        <begin position="74"/>
        <end position="94"/>
    </location>
</feature>
<dbReference type="EC" id="2.7.13.3" evidence="3"/>
<feature type="transmembrane region" description="Helical" evidence="1">
    <location>
        <begin position="7"/>
        <end position="26"/>
    </location>
</feature>
<keyword evidence="1" id="KW-0472">Membrane</keyword>
<dbReference type="InterPro" id="IPR050640">
    <property type="entry name" value="Bact_2-comp_sensor_kinase"/>
</dbReference>
<accession>A0ABW6C279</accession>
<keyword evidence="3" id="KW-0808">Transferase</keyword>
<dbReference type="GO" id="GO:0004673">
    <property type="term" value="F:protein histidine kinase activity"/>
    <property type="evidence" value="ECO:0007669"/>
    <property type="project" value="UniProtKB-EC"/>
</dbReference>
<dbReference type="PANTHER" id="PTHR34220">
    <property type="entry name" value="SENSOR HISTIDINE KINASE YPDA"/>
    <property type="match status" value="1"/>
</dbReference>
<keyword evidence="3" id="KW-0418">Kinase</keyword>